<keyword evidence="1 5" id="KW-0489">Methyltransferase</keyword>
<keyword evidence="2 5" id="KW-0808">Transferase</keyword>
<dbReference type="GO" id="GO:0032259">
    <property type="term" value="P:methylation"/>
    <property type="evidence" value="ECO:0007669"/>
    <property type="project" value="UniProtKB-KW"/>
</dbReference>
<sequence>MDDDEPKPDGKRWNLNIHYQRVVVEEIPETARTALDVGCGEGLFARTLAARGLDVTGIDEDAESIRRARAQDTTGITYLEADVFEADLPRESFDVVSAIASLHDKDLEAGLERLKELTAPGGTVLVVGLAKATWRDIPREMAASVVDKAQRLFRGYWHHGSPCAWPASHTYIDVKRESARLMPGSVFSQKLLWRYTLVWTKPAPGALES</sequence>
<keyword evidence="6" id="KW-1185">Reference proteome</keyword>
<dbReference type="GO" id="GO:0008168">
    <property type="term" value="F:methyltransferase activity"/>
    <property type="evidence" value="ECO:0007669"/>
    <property type="project" value="UniProtKB-KW"/>
</dbReference>
<reference evidence="5" key="1">
    <citation type="submission" date="2023-06" db="EMBL/GenBank/DDBJ databases">
        <title>Egi l300058.</title>
        <authorList>
            <person name="Gao L."/>
            <person name="Fang B.-Z."/>
            <person name="Li W.-J."/>
        </authorList>
    </citation>
    <scope>NUCLEOTIDE SEQUENCE</scope>
    <source>
        <strain evidence="5">EGI L300058</strain>
    </source>
</reference>
<evidence type="ECO:0000256" key="1">
    <source>
        <dbReference type="ARBA" id="ARBA00022603"/>
    </source>
</evidence>
<dbReference type="Pfam" id="PF13649">
    <property type="entry name" value="Methyltransf_25"/>
    <property type="match status" value="1"/>
</dbReference>
<organism evidence="5 6">
    <name type="scientific">Demequina muriae</name>
    <dbReference type="NCBI Taxonomy" id="3051664"/>
    <lineage>
        <taxon>Bacteria</taxon>
        <taxon>Bacillati</taxon>
        <taxon>Actinomycetota</taxon>
        <taxon>Actinomycetes</taxon>
        <taxon>Micrococcales</taxon>
        <taxon>Demequinaceae</taxon>
        <taxon>Demequina</taxon>
    </lineage>
</organism>
<dbReference type="CDD" id="cd02440">
    <property type="entry name" value="AdoMet_MTases"/>
    <property type="match status" value="1"/>
</dbReference>
<evidence type="ECO:0000259" key="4">
    <source>
        <dbReference type="Pfam" id="PF13649"/>
    </source>
</evidence>
<gene>
    <name evidence="5" type="ORF">QQX02_06715</name>
</gene>
<dbReference type="InterPro" id="IPR029063">
    <property type="entry name" value="SAM-dependent_MTases_sf"/>
</dbReference>
<evidence type="ECO:0000256" key="2">
    <source>
        <dbReference type="ARBA" id="ARBA00022679"/>
    </source>
</evidence>
<dbReference type="PANTHER" id="PTHR43464:SF19">
    <property type="entry name" value="UBIQUINONE BIOSYNTHESIS O-METHYLTRANSFERASE, MITOCHONDRIAL"/>
    <property type="match status" value="1"/>
</dbReference>
<evidence type="ECO:0000313" key="5">
    <source>
        <dbReference type="EMBL" id="MDN4480612.1"/>
    </source>
</evidence>
<dbReference type="Gene3D" id="3.40.50.150">
    <property type="entry name" value="Vaccinia Virus protein VP39"/>
    <property type="match status" value="1"/>
</dbReference>
<name>A0ABT8GGP9_9MICO</name>
<evidence type="ECO:0000256" key="3">
    <source>
        <dbReference type="ARBA" id="ARBA00022691"/>
    </source>
</evidence>
<dbReference type="EMBL" id="JAUHQA010000001">
    <property type="protein sequence ID" value="MDN4480612.1"/>
    <property type="molecule type" value="Genomic_DNA"/>
</dbReference>
<comment type="caution">
    <text evidence="5">The sequence shown here is derived from an EMBL/GenBank/DDBJ whole genome shotgun (WGS) entry which is preliminary data.</text>
</comment>
<evidence type="ECO:0000313" key="6">
    <source>
        <dbReference type="Proteomes" id="UP001172708"/>
    </source>
</evidence>
<feature type="domain" description="Methyltransferase" evidence="4">
    <location>
        <begin position="35"/>
        <end position="122"/>
    </location>
</feature>
<dbReference type="PANTHER" id="PTHR43464">
    <property type="entry name" value="METHYLTRANSFERASE"/>
    <property type="match status" value="1"/>
</dbReference>
<keyword evidence="3" id="KW-0949">S-adenosyl-L-methionine</keyword>
<dbReference type="EC" id="2.1.-.-" evidence="5"/>
<protein>
    <submittedName>
        <fullName evidence="5">Class I SAM-dependent methyltransferase</fullName>
        <ecNumber evidence="5">2.1.-.-</ecNumber>
    </submittedName>
</protein>
<proteinExistence type="predicted"/>
<dbReference type="Proteomes" id="UP001172708">
    <property type="component" value="Unassembled WGS sequence"/>
</dbReference>
<dbReference type="InterPro" id="IPR041698">
    <property type="entry name" value="Methyltransf_25"/>
</dbReference>
<accession>A0ABT8GGP9</accession>
<dbReference type="RefSeq" id="WP_301142046.1">
    <property type="nucleotide sequence ID" value="NZ_JAUHQA010000001.1"/>
</dbReference>
<dbReference type="SUPFAM" id="SSF53335">
    <property type="entry name" value="S-adenosyl-L-methionine-dependent methyltransferases"/>
    <property type="match status" value="1"/>
</dbReference>